<dbReference type="EMBL" id="QMRA01000147">
    <property type="protein sequence ID" value="RLE51835.1"/>
    <property type="molecule type" value="Genomic_DNA"/>
</dbReference>
<organism evidence="2 3">
    <name type="scientific">Thermoproteota archaeon</name>
    <dbReference type="NCBI Taxonomy" id="2056631"/>
    <lineage>
        <taxon>Archaea</taxon>
        <taxon>Thermoproteota</taxon>
    </lineage>
</organism>
<dbReference type="InterPro" id="IPR029052">
    <property type="entry name" value="Metallo-depent_PP-like"/>
</dbReference>
<dbReference type="Proteomes" id="UP000269499">
    <property type="component" value="Unassembled WGS sequence"/>
</dbReference>
<dbReference type="SUPFAM" id="SSF56300">
    <property type="entry name" value="Metallo-dependent phosphatases"/>
    <property type="match status" value="1"/>
</dbReference>
<dbReference type="PANTHER" id="PTHR30337">
    <property type="entry name" value="COMPONENT OF ATP-DEPENDENT DSDNA EXONUCLEASE"/>
    <property type="match status" value="1"/>
</dbReference>
<evidence type="ECO:0000313" key="3">
    <source>
        <dbReference type="Proteomes" id="UP000269499"/>
    </source>
</evidence>
<dbReference type="Pfam" id="PF00149">
    <property type="entry name" value="Metallophos"/>
    <property type="match status" value="1"/>
</dbReference>
<sequence length="372" mass="42405">LIRIRNIAINNDCDFVVISGDVFHSLRPSGLLLNEFSKFVASLTDEGIYVIVTAGNHDQPRTSRTEAYLRAIYEAKAPRFYYFNKPSSVILKGLKSGRIVKFISLPYLPRGGNDEQMYIKMVDETLDRFISEGGNYDYLVVSAHFHVEGARISSAATYLPVFDVRVPKSVFWKSEVSYTALGHIHYFQEVKSSLVYSGSIERMNFGEEDEDKGVVLVEEVGGDLTYRFVELPCRPLVTLPREKYGFSEDVFDLTDALSPTRKLVEVLRSVQIPPESIVRILVKLPYGRGLNRGAIAKVMKEKSVMHWVIDLKRSRITDVYMEKSFTSIKEAFREYVEKILVKKHLASISKELVELMLTEGLKIIEDIERGEH</sequence>
<evidence type="ECO:0000313" key="2">
    <source>
        <dbReference type="EMBL" id="RLE51835.1"/>
    </source>
</evidence>
<dbReference type="AlphaFoldDB" id="A0A497EX87"/>
<comment type="caution">
    <text evidence="2">The sequence shown here is derived from an EMBL/GenBank/DDBJ whole genome shotgun (WGS) entry which is preliminary data.</text>
</comment>
<feature type="domain" description="Calcineurin-like phosphoesterase" evidence="1">
    <location>
        <begin position="5"/>
        <end position="185"/>
    </location>
</feature>
<reference evidence="2 3" key="1">
    <citation type="submission" date="2018-06" db="EMBL/GenBank/DDBJ databases">
        <title>Extensive metabolic versatility and redundancy in microbially diverse, dynamic hydrothermal sediments.</title>
        <authorList>
            <person name="Dombrowski N."/>
            <person name="Teske A."/>
            <person name="Baker B.J."/>
        </authorList>
    </citation>
    <scope>NUCLEOTIDE SEQUENCE [LARGE SCALE GENOMIC DNA]</scope>
    <source>
        <strain evidence="2">B20_G2</strain>
    </source>
</reference>
<dbReference type="Gene3D" id="3.60.21.10">
    <property type="match status" value="1"/>
</dbReference>
<feature type="non-terminal residue" evidence="2">
    <location>
        <position position="1"/>
    </location>
</feature>
<name>A0A497EX87_9CREN</name>
<dbReference type="PANTHER" id="PTHR30337:SF0">
    <property type="entry name" value="NUCLEASE SBCCD SUBUNIT D"/>
    <property type="match status" value="1"/>
</dbReference>
<dbReference type="InterPro" id="IPR004843">
    <property type="entry name" value="Calcineurin-like_PHP"/>
</dbReference>
<protein>
    <recommendedName>
        <fullName evidence="1">Calcineurin-like phosphoesterase domain-containing protein</fullName>
    </recommendedName>
</protein>
<gene>
    <name evidence="2" type="ORF">DRJ26_05360</name>
</gene>
<proteinExistence type="predicted"/>
<evidence type="ECO:0000259" key="1">
    <source>
        <dbReference type="Pfam" id="PF00149"/>
    </source>
</evidence>
<dbReference type="GO" id="GO:0016787">
    <property type="term" value="F:hydrolase activity"/>
    <property type="evidence" value="ECO:0007669"/>
    <property type="project" value="InterPro"/>
</dbReference>
<accession>A0A497EX87</accession>
<dbReference type="InterPro" id="IPR050535">
    <property type="entry name" value="DNA_Repair-Maintenance_Comp"/>
</dbReference>